<dbReference type="AlphaFoldDB" id="A0A143HL74"/>
<proteinExistence type="predicted"/>
<dbReference type="Proteomes" id="UP001209730">
    <property type="component" value="Unassembled WGS sequence"/>
</dbReference>
<dbReference type="Proteomes" id="UP000076077">
    <property type="component" value="Chromosome"/>
</dbReference>
<evidence type="ECO:0000313" key="1">
    <source>
        <dbReference type="EMBL" id="AMX02012.1"/>
    </source>
</evidence>
<dbReference type="KEGG" id="mthd:A3224_04925"/>
<organism evidence="1 3">
    <name type="scientific">Microbulbifer thermotolerans</name>
    <dbReference type="NCBI Taxonomy" id="252514"/>
    <lineage>
        <taxon>Bacteria</taxon>
        <taxon>Pseudomonadati</taxon>
        <taxon>Pseudomonadota</taxon>
        <taxon>Gammaproteobacteria</taxon>
        <taxon>Cellvibrionales</taxon>
        <taxon>Microbulbiferaceae</taxon>
        <taxon>Microbulbifer</taxon>
    </lineage>
</organism>
<evidence type="ECO:0000313" key="2">
    <source>
        <dbReference type="EMBL" id="MCX2800704.1"/>
    </source>
</evidence>
<name>A0A143HL74_MICTH</name>
<dbReference type="NCBIfam" id="NF038106">
    <property type="entry name" value="gamma_NF038106"/>
    <property type="match status" value="1"/>
</dbReference>
<reference evidence="1" key="1">
    <citation type="submission" date="2016-03" db="EMBL/GenBank/DDBJ databases">
        <authorList>
            <person name="Ploux O."/>
        </authorList>
    </citation>
    <scope>NUCLEOTIDE SEQUENCE [LARGE SCALE GENOMIC DNA]</scope>
    <source>
        <strain evidence="1">DAU221</strain>
    </source>
</reference>
<dbReference type="STRING" id="252514.A3224_04925"/>
<dbReference type="EMBL" id="CP014864">
    <property type="protein sequence ID" value="AMX02012.1"/>
    <property type="molecule type" value="Genomic_DNA"/>
</dbReference>
<protein>
    <submittedName>
        <fullName evidence="2">PA4642 family protein</fullName>
    </submittedName>
</protein>
<sequence length="99" mass="11198">MSLRKDKQKVIGEVFDDERIAGFLVGEAPEGINRDYYLLDRAYRGMKAENFATFVRMFQDRDLDLNCPGPDGRSLLARIEEHRQSAEYAAILKAAGAKS</sequence>
<dbReference type="EMBL" id="JAPHQB010000003">
    <property type="protein sequence ID" value="MCX2800704.1"/>
    <property type="molecule type" value="Genomic_DNA"/>
</dbReference>
<gene>
    <name evidence="1" type="ORF">A3224_04925</name>
    <name evidence="2" type="ORF">OQJ68_02775</name>
</gene>
<reference evidence="2" key="3">
    <citation type="submission" date="2022-11" db="EMBL/GenBank/DDBJ databases">
        <title>Chitin-degrading and fungicidal potential of chitinolytic bacterial strains from marine environment of the Pacific Ocean regions.</title>
        <authorList>
            <person name="Pentekhina I."/>
            <person name="Nedashkovskaya O."/>
            <person name="Seitkalieva A."/>
            <person name="Podvolotskaya A."/>
            <person name="Tekutyeva L."/>
            <person name="Balabanova L."/>
        </authorList>
    </citation>
    <scope>NUCLEOTIDE SEQUENCE</scope>
    <source>
        <strain evidence="2">KMM 6838</strain>
    </source>
</reference>
<dbReference type="OrthoDB" id="5736604at2"/>
<dbReference type="RefSeq" id="WP_067152171.1">
    <property type="nucleotide sequence ID" value="NZ_CP014864.1"/>
</dbReference>
<dbReference type="InterPro" id="IPR047742">
    <property type="entry name" value="PA4642-like"/>
</dbReference>
<accession>A0A143HL74</accession>
<keyword evidence="3" id="KW-1185">Reference proteome</keyword>
<dbReference type="GeneID" id="76607393"/>
<reference evidence="3" key="2">
    <citation type="submission" date="2016-03" db="EMBL/GenBank/DDBJ databases">
        <authorList>
            <person name="Lee Y.-S."/>
            <person name="Choi Y.-L."/>
        </authorList>
    </citation>
    <scope>NUCLEOTIDE SEQUENCE [LARGE SCALE GENOMIC DNA]</scope>
    <source>
        <strain evidence="3">DAU221</strain>
    </source>
</reference>
<evidence type="ECO:0000313" key="3">
    <source>
        <dbReference type="Proteomes" id="UP000076077"/>
    </source>
</evidence>